<gene>
    <name evidence="1" type="ORF">LCGC14_1296060</name>
</gene>
<organism evidence="1">
    <name type="scientific">marine sediment metagenome</name>
    <dbReference type="NCBI Taxonomy" id="412755"/>
    <lineage>
        <taxon>unclassified sequences</taxon>
        <taxon>metagenomes</taxon>
        <taxon>ecological metagenomes</taxon>
    </lineage>
</organism>
<proteinExistence type="predicted"/>
<reference evidence="1" key="1">
    <citation type="journal article" date="2015" name="Nature">
        <title>Complex archaea that bridge the gap between prokaryotes and eukaryotes.</title>
        <authorList>
            <person name="Spang A."/>
            <person name="Saw J.H."/>
            <person name="Jorgensen S.L."/>
            <person name="Zaremba-Niedzwiedzka K."/>
            <person name="Martijn J."/>
            <person name="Lind A.E."/>
            <person name="van Eijk R."/>
            <person name="Schleper C."/>
            <person name="Guy L."/>
            <person name="Ettema T.J."/>
        </authorList>
    </citation>
    <scope>NUCLEOTIDE SEQUENCE</scope>
</reference>
<comment type="caution">
    <text evidence="1">The sequence shown here is derived from an EMBL/GenBank/DDBJ whole genome shotgun (WGS) entry which is preliminary data.</text>
</comment>
<name>A0A0F9KSR0_9ZZZZ</name>
<sequence>MDNEIKRILDFSDDIISVRNNIEDFIMFIEYLDKGGVEALNKWKNASEIIEDAVKSTSFIGAAANEINEFNSFIGELSASVNSLIINPLSLAVSISNLFSNINGLFGTVQ</sequence>
<dbReference type="AlphaFoldDB" id="A0A0F9KSR0"/>
<dbReference type="EMBL" id="LAZR01007519">
    <property type="protein sequence ID" value="KKM84738.1"/>
    <property type="molecule type" value="Genomic_DNA"/>
</dbReference>
<protein>
    <submittedName>
        <fullName evidence="1">Uncharacterized protein</fullName>
    </submittedName>
</protein>
<evidence type="ECO:0000313" key="1">
    <source>
        <dbReference type="EMBL" id="KKM84738.1"/>
    </source>
</evidence>
<accession>A0A0F9KSR0</accession>
<feature type="non-terminal residue" evidence="1">
    <location>
        <position position="110"/>
    </location>
</feature>